<dbReference type="AlphaFoldDB" id="A0A1H0SIE9"/>
<proteinExistence type="predicted"/>
<keyword evidence="3" id="KW-0808">Transferase</keyword>
<dbReference type="InterPro" id="IPR036890">
    <property type="entry name" value="HATPase_C_sf"/>
</dbReference>
<dbReference type="Pfam" id="PF13581">
    <property type="entry name" value="HATPase_c_2"/>
    <property type="match status" value="1"/>
</dbReference>
<accession>A0A1H0SIE9</accession>
<dbReference type="Gene3D" id="3.30.565.10">
    <property type="entry name" value="Histidine kinase-like ATPase, C-terminal domain"/>
    <property type="match status" value="1"/>
</dbReference>
<dbReference type="InterPro" id="IPR003594">
    <property type="entry name" value="HATPase_dom"/>
</dbReference>
<dbReference type="Proteomes" id="UP000199077">
    <property type="component" value="Chromosome I"/>
</dbReference>
<gene>
    <name evidence="3" type="ORF">SAMN04489867_2358</name>
</gene>
<evidence type="ECO:0000313" key="4">
    <source>
        <dbReference type="Proteomes" id="UP000199077"/>
    </source>
</evidence>
<dbReference type="RefSeq" id="WP_091785592.1">
    <property type="nucleotide sequence ID" value="NZ_LT629711.1"/>
</dbReference>
<dbReference type="EMBL" id="LT629711">
    <property type="protein sequence ID" value="SDP40998.1"/>
    <property type="molecule type" value="Genomic_DNA"/>
</dbReference>
<reference evidence="4" key="1">
    <citation type="submission" date="2016-10" db="EMBL/GenBank/DDBJ databases">
        <authorList>
            <person name="Varghese N."/>
            <person name="Submissions S."/>
        </authorList>
    </citation>
    <scope>NUCLEOTIDE SEQUENCE [LARGE SCALE GENOMIC DNA]</scope>
    <source>
        <strain evidence="4">DSM 22329</strain>
    </source>
</reference>
<feature type="domain" description="Histidine kinase/HSP90-like ATPase" evidence="2">
    <location>
        <begin position="11"/>
        <end position="121"/>
    </location>
</feature>
<keyword evidence="3" id="KW-0418">Kinase</keyword>
<dbReference type="PANTHER" id="PTHR35526">
    <property type="entry name" value="ANTI-SIGMA-F FACTOR RSBW-RELATED"/>
    <property type="match status" value="1"/>
</dbReference>
<dbReference type="OrthoDB" id="3473090at2"/>
<keyword evidence="4" id="KW-1185">Reference proteome</keyword>
<name>A0A1H0SIE9_9MICO</name>
<dbReference type="STRING" id="443156.SAMN04489867_2358"/>
<organism evidence="3 4">
    <name type="scientific">Pedococcus dokdonensis</name>
    <dbReference type="NCBI Taxonomy" id="443156"/>
    <lineage>
        <taxon>Bacteria</taxon>
        <taxon>Bacillati</taxon>
        <taxon>Actinomycetota</taxon>
        <taxon>Actinomycetes</taxon>
        <taxon>Micrococcales</taxon>
        <taxon>Intrasporangiaceae</taxon>
        <taxon>Pedococcus</taxon>
    </lineage>
</organism>
<dbReference type="InterPro" id="IPR050267">
    <property type="entry name" value="Anti-sigma-factor_SerPK"/>
</dbReference>
<dbReference type="GO" id="GO:0004674">
    <property type="term" value="F:protein serine/threonine kinase activity"/>
    <property type="evidence" value="ECO:0007669"/>
    <property type="project" value="UniProtKB-KW"/>
</dbReference>
<dbReference type="CDD" id="cd16936">
    <property type="entry name" value="HATPase_RsbW-like"/>
    <property type="match status" value="1"/>
</dbReference>
<keyword evidence="1" id="KW-0723">Serine/threonine-protein kinase</keyword>
<sequence length="125" mass="13392">MTDVEHWLLAPDLTAPRHARRVLREWAARRGTAISDPHTVALVATELVTNAVLHARGPVGLSISIDNQNITLRVTDAGNGHLRPSPGDDGAPTGRGLTIVRALAVDWGVHRRPGGKTVWARVPLG</sequence>
<dbReference type="SUPFAM" id="SSF55874">
    <property type="entry name" value="ATPase domain of HSP90 chaperone/DNA topoisomerase II/histidine kinase"/>
    <property type="match status" value="1"/>
</dbReference>
<evidence type="ECO:0000313" key="3">
    <source>
        <dbReference type="EMBL" id="SDP40998.1"/>
    </source>
</evidence>
<dbReference type="PANTHER" id="PTHR35526:SF3">
    <property type="entry name" value="ANTI-SIGMA-F FACTOR RSBW"/>
    <property type="match status" value="1"/>
</dbReference>
<protein>
    <submittedName>
        <fullName evidence="3">Anti-sigma regulatory factor (Ser/Thr protein kinase)</fullName>
    </submittedName>
</protein>
<evidence type="ECO:0000256" key="1">
    <source>
        <dbReference type="ARBA" id="ARBA00022527"/>
    </source>
</evidence>
<evidence type="ECO:0000259" key="2">
    <source>
        <dbReference type="Pfam" id="PF13581"/>
    </source>
</evidence>